<dbReference type="HOGENOM" id="CLU_945546_0_0_9"/>
<name>E0S455_BUTPB</name>
<evidence type="ECO:0000313" key="2">
    <source>
        <dbReference type="Proteomes" id="UP000001299"/>
    </source>
</evidence>
<gene>
    <name evidence="1" type="ordered locus">bpr_II250</name>
</gene>
<reference evidence="1 2" key="1">
    <citation type="journal article" date="2010" name="PLoS ONE">
        <title>The glycobiome of the rumen bacterium Butyrivibrio proteoclasticus B316(T) highlights adaptation to a polysaccharide-rich environment.</title>
        <authorList>
            <person name="Kelly W.J."/>
            <person name="Leahy S.C."/>
            <person name="Altermann E."/>
            <person name="Yeoman C.J."/>
            <person name="Dunne J.C."/>
            <person name="Kong Z."/>
            <person name="Pacheco D.M."/>
            <person name="Li D."/>
            <person name="Noel S.J."/>
            <person name="Moon C.D."/>
            <person name="Cookson A.L."/>
            <person name="Attwood G.T."/>
        </authorList>
    </citation>
    <scope>NUCLEOTIDE SEQUENCE [LARGE SCALE GENOMIC DNA]</scope>
    <source>
        <strain evidence="2">ATCC 51982 / DSM 14932 / B316</strain>
        <plasmid evidence="2">Plasmid pCY360</plasmid>
    </source>
</reference>
<dbReference type="EMBL" id="CP001812">
    <property type="protein sequence ID" value="ADL36187.1"/>
    <property type="molecule type" value="Genomic_DNA"/>
</dbReference>
<protein>
    <submittedName>
        <fullName evidence="1">Uncharacterized protein</fullName>
    </submittedName>
</protein>
<organism evidence="1 2">
    <name type="scientific">Butyrivibrio proteoclasticus (strain ATCC 51982 / DSM 14932 / B316)</name>
    <name type="common">Clostridium proteoclasticum</name>
    <dbReference type="NCBI Taxonomy" id="515622"/>
    <lineage>
        <taxon>Bacteria</taxon>
        <taxon>Bacillati</taxon>
        <taxon>Bacillota</taxon>
        <taxon>Clostridia</taxon>
        <taxon>Lachnospirales</taxon>
        <taxon>Lachnospiraceae</taxon>
        <taxon>Butyrivibrio</taxon>
    </lineage>
</organism>
<dbReference type="AlphaFoldDB" id="E0S455"/>
<dbReference type="Proteomes" id="UP000001299">
    <property type="component" value="Plasmid pCY360"/>
</dbReference>
<accession>E0S455</accession>
<sequence length="294" mass="32849">MKSKISLMTLGIMLICSACGQKEENWLNADSQWQIEAPEADFSSTEQLANTENIEENAENISSSSDGANELKVDSDGYKTADFINWQQQGDLAVNFDFPVEIVDVAFISPSGQILEKNSFDYKGQNGSLEWAEGDNESGMTWATYRIHNAEKGQWQIKYNLGKNDSINYSIIDDREEAYIDPATEKPADTVDIVVKSIYTPVTKWSDTDNVVTVDLDNEHKMTTCICERQYFLENLDGQELHAVKGRPFVLEAEDGTMYGYGLDTSKYSNSSLGEWQSDGTYTTIATTSGALYK</sequence>
<dbReference type="KEGG" id="bpb:bpr_II250"/>
<proteinExistence type="predicted"/>
<keyword evidence="1" id="KW-0614">Plasmid</keyword>
<evidence type="ECO:0000313" key="1">
    <source>
        <dbReference type="EMBL" id="ADL36187.1"/>
    </source>
</evidence>
<geneLocation type="plasmid" evidence="1 2">
    <name>pCY360</name>
</geneLocation>
<keyword evidence="2" id="KW-1185">Reference proteome</keyword>